<keyword evidence="5" id="KW-1003">Cell membrane</keyword>
<dbReference type="InterPro" id="IPR043429">
    <property type="entry name" value="ArtM/GltK/GlnP/TcyL/YhdX-like"/>
</dbReference>
<keyword evidence="6 10" id="KW-0812">Transmembrane</keyword>
<dbReference type="PANTHER" id="PTHR30614:SF20">
    <property type="entry name" value="GLUTAMINE TRANSPORT SYSTEM PERMEASE PROTEIN GLNP"/>
    <property type="match status" value="1"/>
</dbReference>
<reference evidence="12" key="2">
    <citation type="submission" date="2020-09" db="EMBL/GenBank/DDBJ databases">
        <authorList>
            <person name="Sun Q."/>
            <person name="Zhou Y."/>
        </authorList>
    </citation>
    <scope>NUCLEOTIDE SEQUENCE</scope>
    <source>
        <strain evidence="12">CGMCC 1.15367</strain>
    </source>
</reference>
<evidence type="ECO:0000256" key="3">
    <source>
        <dbReference type="ARBA" id="ARBA00010072"/>
    </source>
</evidence>
<dbReference type="PANTHER" id="PTHR30614">
    <property type="entry name" value="MEMBRANE COMPONENT OF AMINO ACID ABC TRANSPORTER"/>
    <property type="match status" value="1"/>
</dbReference>
<evidence type="ECO:0000313" key="12">
    <source>
        <dbReference type="EMBL" id="GGE05183.1"/>
    </source>
</evidence>
<comment type="caution">
    <text evidence="12">The sequence shown here is derived from an EMBL/GenBank/DDBJ whole genome shotgun (WGS) entry which is preliminary data.</text>
</comment>
<organism evidence="12 13">
    <name type="scientific">Aureimonas endophytica</name>
    <dbReference type="NCBI Taxonomy" id="2027858"/>
    <lineage>
        <taxon>Bacteria</taxon>
        <taxon>Pseudomonadati</taxon>
        <taxon>Pseudomonadota</taxon>
        <taxon>Alphaproteobacteria</taxon>
        <taxon>Hyphomicrobiales</taxon>
        <taxon>Aurantimonadaceae</taxon>
        <taxon>Aureimonas</taxon>
    </lineage>
</organism>
<reference evidence="12" key="1">
    <citation type="journal article" date="2014" name="Int. J. Syst. Evol. Microbiol.">
        <title>Complete genome sequence of Corynebacterium casei LMG S-19264T (=DSM 44701T), isolated from a smear-ripened cheese.</title>
        <authorList>
            <consortium name="US DOE Joint Genome Institute (JGI-PGF)"/>
            <person name="Walter F."/>
            <person name="Albersmeier A."/>
            <person name="Kalinowski J."/>
            <person name="Ruckert C."/>
        </authorList>
    </citation>
    <scope>NUCLEOTIDE SEQUENCE</scope>
    <source>
        <strain evidence="12">CGMCC 1.15367</strain>
    </source>
</reference>
<dbReference type="NCBIfam" id="TIGR01726">
    <property type="entry name" value="HEQRo_perm_3TM"/>
    <property type="match status" value="1"/>
</dbReference>
<feature type="transmembrane region" description="Helical" evidence="10">
    <location>
        <begin position="21"/>
        <end position="41"/>
    </location>
</feature>
<dbReference type="SUPFAM" id="SSF161098">
    <property type="entry name" value="MetI-like"/>
    <property type="match status" value="1"/>
</dbReference>
<dbReference type="RefSeq" id="WP_188908924.1">
    <property type="nucleotide sequence ID" value="NZ_BMIQ01000003.1"/>
</dbReference>
<comment type="subcellular location">
    <subcellularLocation>
        <location evidence="2">Cell inner membrane</location>
        <topology evidence="2">Multi-pass membrane protein</topology>
    </subcellularLocation>
    <subcellularLocation>
        <location evidence="10">Cell membrane</location>
        <topology evidence="10">Multi-pass membrane protein</topology>
    </subcellularLocation>
</comment>
<dbReference type="EMBL" id="BMIQ01000003">
    <property type="protein sequence ID" value="GGE05183.1"/>
    <property type="molecule type" value="Genomic_DNA"/>
</dbReference>
<dbReference type="AlphaFoldDB" id="A0A916ZMY3"/>
<dbReference type="Pfam" id="PF00528">
    <property type="entry name" value="BPD_transp_1"/>
    <property type="match status" value="1"/>
</dbReference>
<dbReference type="InterPro" id="IPR000515">
    <property type="entry name" value="MetI-like"/>
</dbReference>
<evidence type="ECO:0000256" key="6">
    <source>
        <dbReference type="ARBA" id="ARBA00022692"/>
    </source>
</evidence>
<dbReference type="GO" id="GO:0043190">
    <property type="term" value="C:ATP-binding cassette (ABC) transporter complex"/>
    <property type="evidence" value="ECO:0007669"/>
    <property type="project" value="InterPro"/>
</dbReference>
<keyword evidence="13" id="KW-1185">Reference proteome</keyword>
<evidence type="ECO:0000256" key="2">
    <source>
        <dbReference type="ARBA" id="ARBA00004429"/>
    </source>
</evidence>
<keyword evidence="9 10" id="KW-0472">Membrane</keyword>
<feature type="transmembrane region" description="Helical" evidence="10">
    <location>
        <begin position="124"/>
        <end position="143"/>
    </location>
</feature>
<evidence type="ECO:0000256" key="7">
    <source>
        <dbReference type="ARBA" id="ARBA00022970"/>
    </source>
</evidence>
<keyword evidence="8 10" id="KW-1133">Transmembrane helix</keyword>
<evidence type="ECO:0000256" key="5">
    <source>
        <dbReference type="ARBA" id="ARBA00022475"/>
    </source>
</evidence>
<evidence type="ECO:0000259" key="11">
    <source>
        <dbReference type="PROSITE" id="PS50928"/>
    </source>
</evidence>
<gene>
    <name evidence="12" type="primary">glnP</name>
    <name evidence="12" type="ORF">GCM10011390_25250</name>
</gene>
<dbReference type="PROSITE" id="PS50928">
    <property type="entry name" value="ABC_TM1"/>
    <property type="match status" value="1"/>
</dbReference>
<dbReference type="GO" id="GO:0006865">
    <property type="term" value="P:amino acid transport"/>
    <property type="evidence" value="ECO:0007669"/>
    <property type="project" value="UniProtKB-KW"/>
</dbReference>
<comment type="function">
    <text evidence="1">Part of the binding-protein-dependent transport system for glutamine; probably responsible for the translocation of the substrate across the membrane.</text>
</comment>
<dbReference type="Gene3D" id="1.10.3720.10">
    <property type="entry name" value="MetI-like"/>
    <property type="match status" value="1"/>
</dbReference>
<dbReference type="CDD" id="cd06261">
    <property type="entry name" value="TM_PBP2"/>
    <property type="match status" value="1"/>
</dbReference>
<dbReference type="NCBIfam" id="NF007028">
    <property type="entry name" value="PRK09494.1"/>
    <property type="match status" value="1"/>
</dbReference>
<name>A0A916ZMY3_9HYPH</name>
<feature type="transmembrane region" description="Helical" evidence="10">
    <location>
        <begin position="189"/>
        <end position="210"/>
    </location>
</feature>
<dbReference type="Proteomes" id="UP000644699">
    <property type="component" value="Unassembled WGS sequence"/>
</dbReference>
<evidence type="ECO:0000313" key="13">
    <source>
        <dbReference type="Proteomes" id="UP000644699"/>
    </source>
</evidence>
<evidence type="ECO:0000256" key="8">
    <source>
        <dbReference type="ARBA" id="ARBA00022989"/>
    </source>
</evidence>
<protein>
    <submittedName>
        <fullName evidence="12">Glutamine ABC transporter permease GlnP</fullName>
    </submittedName>
</protein>
<feature type="transmembrane region" description="Helical" evidence="10">
    <location>
        <begin position="61"/>
        <end position="82"/>
    </location>
</feature>
<comment type="similarity">
    <text evidence="3">Belongs to the binding-protein-dependent transport system permease family. HisMQ subfamily.</text>
</comment>
<proteinExistence type="inferred from homology"/>
<evidence type="ECO:0000256" key="4">
    <source>
        <dbReference type="ARBA" id="ARBA00022448"/>
    </source>
</evidence>
<feature type="transmembrane region" description="Helical" evidence="10">
    <location>
        <begin position="89"/>
        <end position="112"/>
    </location>
</feature>
<sequence length="218" mass="23726">MEFDWSVIGSAMPELLRGARLTILIALAGLAGGLLIGLLAGLMRAYGNAVLNAIAFVYVELIRGTPIIVQVMFIYFALPLLLEVRINPLTAAISAIVINAGAYIAEIVRGAFLSVHKGLREAGLALGLPFWKVLLYVVGPLAFRRMIPALGNQFIVSLKDTSLFIVIGVGELTRQGQEIMASNFRAVEIWTAVAFLYLVMTGVLTIVLRLTEKRMRIL</sequence>
<accession>A0A916ZMY3</accession>
<evidence type="ECO:0000256" key="9">
    <source>
        <dbReference type="ARBA" id="ARBA00023136"/>
    </source>
</evidence>
<keyword evidence="4 10" id="KW-0813">Transport</keyword>
<dbReference type="InterPro" id="IPR035906">
    <property type="entry name" value="MetI-like_sf"/>
</dbReference>
<keyword evidence="7" id="KW-0029">Amino-acid transport</keyword>
<dbReference type="InterPro" id="IPR010065">
    <property type="entry name" value="AA_ABC_transptr_permease_3TM"/>
</dbReference>
<dbReference type="GO" id="GO:0022857">
    <property type="term" value="F:transmembrane transporter activity"/>
    <property type="evidence" value="ECO:0007669"/>
    <property type="project" value="InterPro"/>
</dbReference>
<evidence type="ECO:0000256" key="10">
    <source>
        <dbReference type="RuleBase" id="RU363032"/>
    </source>
</evidence>
<evidence type="ECO:0000256" key="1">
    <source>
        <dbReference type="ARBA" id="ARBA00003159"/>
    </source>
</evidence>
<feature type="domain" description="ABC transmembrane type-1" evidence="11">
    <location>
        <begin position="19"/>
        <end position="208"/>
    </location>
</feature>